<evidence type="ECO:0000313" key="5">
    <source>
        <dbReference type="EMBL" id="MBW0144974.1"/>
    </source>
</evidence>
<name>A0ABS6V5Y0_9SPHN</name>
<dbReference type="EMBL" id="JAHVAH010000001">
    <property type="protein sequence ID" value="MBW0144974.1"/>
    <property type="molecule type" value="Genomic_DNA"/>
</dbReference>
<keyword evidence="5" id="KW-0456">Lyase</keyword>
<proteinExistence type="predicted"/>
<dbReference type="Proteomes" id="UP000698028">
    <property type="component" value="Unassembled WGS sequence"/>
</dbReference>
<gene>
    <name evidence="5" type="ORF">KTQ36_06650</name>
</gene>
<dbReference type="InterPro" id="IPR005000">
    <property type="entry name" value="Aldolase/citrate-lyase_domain"/>
</dbReference>
<sequence length="270" mass="28273">MFDRPAALFLPASRPGAIEKARASDADLCILDLEDAVKTEDKDEAREAAIAAVAQDWSMPVGIRMNAPGTRWHAADLTALSTSAADFLVVPLVGSAEQVDAVASRAKQPVAAMIETARGVLAADEIGRVAAALIVGTNDLAADLRLPVGAGRGGMRHAIERVVLAARACGIAAYDGVYNGLEDDEGFRAEAAESHALGFDGKTIIHPKHIASCKAAFAPAEADVERARRLIEASGETDGVGAINFEGEMVEAMHVAAARRLIERAEQQGE</sequence>
<protein>
    <submittedName>
        <fullName evidence="5">CoA ester lyase</fullName>
    </submittedName>
</protein>
<keyword evidence="3" id="KW-0460">Magnesium</keyword>
<evidence type="ECO:0000256" key="2">
    <source>
        <dbReference type="ARBA" id="ARBA00022723"/>
    </source>
</evidence>
<evidence type="ECO:0000313" key="6">
    <source>
        <dbReference type="Proteomes" id="UP000698028"/>
    </source>
</evidence>
<keyword evidence="2" id="KW-0479">Metal-binding</keyword>
<reference evidence="5 6" key="1">
    <citation type="submission" date="2021-07" db="EMBL/GenBank/DDBJ databases">
        <title>The draft genome sequence of Sphingomicrobium sp. B8.</title>
        <authorList>
            <person name="Mu L."/>
        </authorList>
    </citation>
    <scope>NUCLEOTIDE SEQUENCE [LARGE SCALE GENOMIC DNA]</scope>
    <source>
        <strain evidence="5 6">B8</strain>
    </source>
</reference>
<evidence type="ECO:0000256" key="1">
    <source>
        <dbReference type="ARBA" id="ARBA00001946"/>
    </source>
</evidence>
<keyword evidence="6" id="KW-1185">Reference proteome</keyword>
<evidence type="ECO:0000259" key="4">
    <source>
        <dbReference type="Pfam" id="PF03328"/>
    </source>
</evidence>
<feature type="domain" description="HpcH/HpaI aldolase/citrate lyase" evidence="4">
    <location>
        <begin position="7"/>
        <end position="207"/>
    </location>
</feature>
<organism evidence="5 6">
    <name type="scientific">Sphingomicrobium clamense</name>
    <dbReference type="NCBI Taxonomy" id="2851013"/>
    <lineage>
        <taxon>Bacteria</taxon>
        <taxon>Pseudomonadati</taxon>
        <taxon>Pseudomonadota</taxon>
        <taxon>Alphaproteobacteria</taxon>
        <taxon>Sphingomonadales</taxon>
        <taxon>Sphingomonadaceae</taxon>
        <taxon>Sphingomicrobium</taxon>
    </lineage>
</organism>
<accession>A0ABS6V5Y0</accession>
<comment type="cofactor">
    <cofactor evidence="1">
        <name>Mg(2+)</name>
        <dbReference type="ChEBI" id="CHEBI:18420"/>
    </cofactor>
</comment>
<dbReference type="Pfam" id="PF03328">
    <property type="entry name" value="HpcH_HpaI"/>
    <property type="match status" value="1"/>
</dbReference>
<dbReference type="PANTHER" id="PTHR32308">
    <property type="entry name" value="LYASE BETA SUBUNIT, PUTATIVE (AFU_ORTHOLOGUE AFUA_4G13030)-RELATED"/>
    <property type="match status" value="1"/>
</dbReference>
<dbReference type="GO" id="GO:0016829">
    <property type="term" value="F:lyase activity"/>
    <property type="evidence" value="ECO:0007669"/>
    <property type="project" value="UniProtKB-KW"/>
</dbReference>
<dbReference type="InterPro" id="IPR011206">
    <property type="entry name" value="Citrate_lyase_beta/mcl1/mcl2"/>
</dbReference>
<dbReference type="PIRSF" id="PIRSF015582">
    <property type="entry name" value="Cit_lyase_B"/>
    <property type="match status" value="1"/>
</dbReference>
<evidence type="ECO:0000256" key="3">
    <source>
        <dbReference type="ARBA" id="ARBA00022842"/>
    </source>
</evidence>
<comment type="caution">
    <text evidence="5">The sequence shown here is derived from an EMBL/GenBank/DDBJ whole genome shotgun (WGS) entry which is preliminary data.</text>
</comment>
<dbReference type="PANTHER" id="PTHR32308:SF10">
    <property type="entry name" value="CITRATE LYASE SUBUNIT BETA"/>
    <property type="match status" value="1"/>
</dbReference>